<gene>
    <name evidence="1" type="ORF">CEXT_230801</name>
</gene>
<name>A0AAV4RIP6_CAEEX</name>
<proteinExistence type="predicted"/>
<evidence type="ECO:0000313" key="2">
    <source>
        <dbReference type="Proteomes" id="UP001054945"/>
    </source>
</evidence>
<dbReference type="AlphaFoldDB" id="A0AAV4RIP6"/>
<dbReference type="EMBL" id="BPLR01008116">
    <property type="protein sequence ID" value="GIY22208.1"/>
    <property type="molecule type" value="Genomic_DNA"/>
</dbReference>
<evidence type="ECO:0000313" key="1">
    <source>
        <dbReference type="EMBL" id="GIY22208.1"/>
    </source>
</evidence>
<protein>
    <submittedName>
        <fullName evidence="1">Uncharacterized protein</fullName>
    </submittedName>
</protein>
<reference evidence="1 2" key="1">
    <citation type="submission" date="2021-06" db="EMBL/GenBank/DDBJ databases">
        <title>Caerostris extrusa draft genome.</title>
        <authorList>
            <person name="Kono N."/>
            <person name="Arakawa K."/>
        </authorList>
    </citation>
    <scope>NUCLEOTIDE SEQUENCE [LARGE SCALE GENOMIC DNA]</scope>
</reference>
<comment type="caution">
    <text evidence="1">The sequence shown here is derived from an EMBL/GenBank/DDBJ whole genome shotgun (WGS) entry which is preliminary data.</text>
</comment>
<sequence>MESIANMDKLPIYGATLYVMPMKIGEGCGAPLRIGATFPKILRTMEKMMEERNKIMEENKIMENFLPQIITYKG</sequence>
<accession>A0AAV4RIP6</accession>
<dbReference type="Proteomes" id="UP001054945">
    <property type="component" value="Unassembled WGS sequence"/>
</dbReference>
<organism evidence="1 2">
    <name type="scientific">Caerostris extrusa</name>
    <name type="common">Bark spider</name>
    <name type="synonym">Caerostris bankana</name>
    <dbReference type="NCBI Taxonomy" id="172846"/>
    <lineage>
        <taxon>Eukaryota</taxon>
        <taxon>Metazoa</taxon>
        <taxon>Ecdysozoa</taxon>
        <taxon>Arthropoda</taxon>
        <taxon>Chelicerata</taxon>
        <taxon>Arachnida</taxon>
        <taxon>Araneae</taxon>
        <taxon>Araneomorphae</taxon>
        <taxon>Entelegynae</taxon>
        <taxon>Araneoidea</taxon>
        <taxon>Araneidae</taxon>
        <taxon>Caerostris</taxon>
    </lineage>
</organism>
<keyword evidence="2" id="KW-1185">Reference proteome</keyword>